<dbReference type="SUPFAM" id="SSF52540">
    <property type="entry name" value="P-loop containing nucleoside triphosphate hydrolases"/>
    <property type="match status" value="1"/>
</dbReference>
<feature type="domain" description="ABC transporter" evidence="11">
    <location>
        <begin position="153"/>
        <end position="406"/>
    </location>
</feature>
<feature type="region of interest" description="Disordered" evidence="9">
    <location>
        <begin position="82"/>
        <end position="110"/>
    </location>
</feature>
<dbReference type="InterPro" id="IPR013525">
    <property type="entry name" value="ABC2_TM"/>
</dbReference>
<dbReference type="Pfam" id="PF00005">
    <property type="entry name" value="ABC_tran"/>
    <property type="match status" value="1"/>
</dbReference>
<evidence type="ECO:0000256" key="3">
    <source>
        <dbReference type="ARBA" id="ARBA00022448"/>
    </source>
</evidence>
<dbReference type="PANTHER" id="PTHR48041:SF139">
    <property type="entry name" value="PROTEIN SCARLET"/>
    <property type="match status" value="1"/>
</dbReference>
<dbReference type="InterPro" id="IPR027417">
    <property type="entry name" value="P-loop_NTPase"/>
</dbReference>
<feature type="transmembrane region" description="Helical" evidence="10">
    <location>
        <begin position="536"/>
        <end position="564"/>
    </location>
</feature>
<keyword evidence="6" id="KW-0067">ATP-binding</keyword>
<comment type="similarity">
    <text evidence="2">Belongs to the ABC transporter superfamily. ABCG family. Eye pigment precursor importer (TC 3.A.1.204) subfamily.</text>
</comment>
<evidence type="ECO:0000256" key="8">
    <source>
        <dbReference type="ARBA" id="ARBA00023136"/>
    </source>
</evidence>
<dbReference type="PROSITE" id="PS00211">
    <property type="entry name" value="ABC_TRANSPORTER_1"/>
    <property type="match status" value="1"/>
</dbReference>
<evidence type="ECO:0000256" key="1">
    <source>
        <dbReference type="ARBA" id="ARBA00004141"/>
    </source>
</evidence>
<keyword evidence="4 10" id="KW-0812">Transmembrane</keyword>
<accession>A0ABD3T3X2</accession>
<dbReference type="Proteomes" id="UP001634394">
    <property type="component" value="Unassembled WGS sequence"/>
</dbReference>
<feature type="compositionally biased region" description="Polar residues" evidence="9">
    <location>
        <begin position="82"/>
        <end position="101"/>
    </location>
</feature>
<feature type="transmembrane region" description="Helical" evidence="10">
    <location>
        <begin position="585"/>
        <end position="604"/>
    </location>
</feature>
<dbReference type="PROSITE" id="PS50893">
    <property type="entry name" value="ABC_TRANSPORTER_2"/>
    <property type="match status" value="1"/>
</dbReference>
<evidence type="ECO:0000256" key="6">
    <source>
        <dbReference type="ARBA" id="ARBA00022840"/>
    </source>
</evidence>
<dbReference type="InterPro" id="IPR050352">
    <property type="entry name" value="ABCG_transporters"/>
</dbReference>
<sequence length="760" mass="85841">MDDRKPFLRTSKTNESTFVRFNFSFDATTSFDERWGRAHSEDPGRKRDDRATYRRFKSVDDDLDNISRSSYETVSTRVNIESQSSIDSNGVKNGDGMSSSPPDVMSTKDANGSTIKFESLQNEEYENNLDVRERLYRNKSPSVIESHNVTLTWRDVNVFVKPPSRRCFRGPDPAIKPKQVLHNVNGLVKYGTLLAVLGASGSGKTTLLNSLTLRNQKTLDVTGDIRVNGVNVGRGIRNISAYVQQDDIFIATMTVREHLIFRAMLRMEKTITTQARLARVEEVIRELGLTKCIDNVIGWPGRTKGISGGEMRRLSFASEVLTNPPLLFCDEPTSGLDSFMAENIVQTLQGMAKGGRTIICTIHQPSSEIYALFDQVLLMAEGRVAFLGSSQNALNFFQQHGYVCPVNYNPADYFIMTLAVAPERRAECNDRIHRICDAFQETREAKEMEEETNVLRSCVKKASPVFNEAFSETSRYEASWCKQFVCVFKRCWLTSIREPNIIRVRFLQTMVIGTIVGLIFFNLTVDQPGVQNINGIMFILITEMTASSMFSAVTTFPLELPIFLREYGIGLYRTDVYFLSKSLSELPSFIIIPSLFIAIVYWMSGLYGTAKAFFICYGILILVVNTTVSFGLVVSCMSYSIDMALALAPPLMIPLFLLGGLLINVDSIPVYLSWLQYFSWFKYAFELIALNQWENIDNIGGCEVPNSSECVFPNGHVVMEYFGLQESNWNLDIYLMVTLMIGYRIIAFIILFIRARRSAA</sequence>
<dbReference type="InterPro" id="IPR005284">
    <property type="entry name" value="Pigment_permease/Abcg"/>
</dbReference>
<dbReference type="GO" id="GO:0016020">
    <property type="term" value="C:membrane"/>
    <property type="evidence" value="ECO:0007669"/>
    <property type="project" value="UniProtKB-SubCell"/>
</dbReference>
<protein>
    <recommendedName>
        <fullName evidence="11">ABC transporter domain-containing protein</fullName>
    </recommendedName>
</protein>
<dbReference type="Pfam" id="PF01061">
    <property type="entry name" value="ABC2_membrane"/>
    <property type="match status" value="1"/>
</dbReference>
<dbReference type="Gene3D" id="3.40.50.300">
    <property type="entry name" value="P-loop containing nucleotide triphosphate hydrolases"/>
    <property type="match status" value="1"/>
</dbReference>
<feature type="transmembrane region" description="Helical" evidence="10">
    <location>
        <begin position="610"/>
        <end position="633"/>
    </location>
</feature>
<keyword evidence="13" id="KW-1185">Reference proteome</keyword>
<evidence type="ECO:0000256" key="9">
    <source>
        <dbReference type="SAM" id="MobiDB-lite"/>
    </source>
</evidence>
<proteinExistence type="inferred from homology"/>
<evidence type="ECO:0000256" key="5">
    <source>
        <dbReference type="ARBA" id="ARBA00022741"/>
    </source>
</evidence>
<name>A0ABD3T3X2_SINWO</name>
<dbReference type="CDD" id="cd03213">
    <property type="entry name" value="ABCG_EPDR"/>
    <property type="match status" value="1"/>
</dbReference>
<evidence type="ECO:0000256" key="7">
    <source>
        <dbReference type="ARBA" id="ARBA00022989"/>
    </source>
</evidence>
<evidence type="ECO:0000313" key="12">
    <source>
        <dbReference type="EMBL" id="KAL3831605.1"/>
    </source>
</evidence>
<keyword evidence="5" id="KW-0547">Nucleotide-binding</keyword>
<keyword evidence="8 10" id="KW-0472">Membrane</keyword>
<keyword evidence="7 10" id="KW-1133">Transmembrane helix</keyword>
<dbReference type="AlphaFoldDB" id="A0ABD3T3X2"/>
<dbReference type="NCBIfam" id="TIGR00955">
    <property type="entry name" value="3a01204"/>
    <property type="match status" value="1"/>
</dbReference>
<dbReference type="InterPro" id="IPR043926">
    <property type="entry name" value="ABCG_dom"/>
</dbReference>
<comment type="subcellular location">
    <subcellularLocation>
        <location evidence="1">Membrane</location>
        <topology evidence="1">Multi-pass membrane protein</topology>
    </subcellularLocation>
</comment>
<reference evidence="12 13" key="1">
    <citation type="submission" date="2024-11" db="EMBL/GenBank/DDBJ databases">
        <title>Chromosome-level genome assembly of the freshwater bivalve Anodonta woodiana.</title>
        <authorList>
            <person name="Chen X."/>
        </authorList>
    </citation>
    <scope>NUCLEOTIDE SEQUENCE [LARGE SCALE GENOMIC DNA]</scope>
    <source>
        <strain evidence="12">MN2024</strain>
        <tissue evidence="12">Gills</tissue>
    </source>
</reference>
<feature type="transmembrane region" description="Helical" evidence="10">
    <location>
        <begin position="645"/>
        <end position="665"/>
    </location>
</feature>
<organism evidence="12 13">
    <name type="scientific">Sinanodonta woodiana</name>
    <name type="common">Chinese pond mussel</name>
    <name type="synonym">Anodonta woodiana</name>
    <dbReference type="NCBI Taxonomy" id="1069815"/>
    <lineage>
        <taxon>Eukaryota</taxon>
        <taxon>Metazoa</taxon>
        <taxon>Spiralia</taxon>
        <taxon>Lophotrochozoa</taxon>
        <taxon>Mollusca</taxon>
        <taxon>Bivalvia</taxon>
        <taxon>Autobranchia</taxon>
        <taxon>Heteroconchia</taxon>
        <taxon>Palaeoheterodonta</taxon>
        <taxon>Unionida</taxon>
        <taxon>Unionoidea</taxon>
        <taxon>Unionidae</taxon>
        <taxon>Unioninae</taxon>
        <taxon>Sinanodonta</taxon>
    </lineage>
</organism>
<evidence type="ECO:0000259" key="11">
    <source>
        <dbReference type="PROSITE" id="PS50893"/>
    </source>
</evidence>
<dbReference type="InterPro" id="IPR017871">
    <property type="entry name" value="ABC_transporter-like_CS"/>
</dbReference>
<dbReference type="InterPro" id="IPR003593">
    <property type="entry name" value="AAA+_ATPase"/>
</dbReference>
<gene>
    <name evidence="12" type="ORF">ACJMK2_023342</name>
</gene>
<evidence type="ECO:0000256" key="4">
    <source>
        <dbReference type="ARBA" id="ARBA00022692"/>
    </source>
</evidence>
<dbReference type="PANTHER" id="PTHR48041">
    <property type="entry name" value="ABC TRANSPORTER G FAMILY MEMBER 28"/>
    <property type="match status" value="1"/>
</dbReference>
<dbReference type="GO" id="GO:0005524">
    <property type="term" value="F:ATP binding"/>
    <property type="evidence" value="ECO:0007669"/>
    <property type="project" value="UniProtKB-KW"/>
</dbReference>
<dbReference type="SMART" id="SM00382">
    <property type="entry name" value="AAA"/>
    <property type="match status" value="1"/>
</dbReference>
<feature type="transmembrane region" description="Helical" evidence="10">
    <location>
        <begin position="506"/>
        <end position="524"/>
    </location>
</feature>
<comment type="caution">
    <text evidence="12">The sequence shown here is derived from an EMBL/GenBank/DDBJ whole genome shotgun (WGS) entry which is preliminary data.</text>
</comment>
<evidence type="ECO:0000256" key="2">
    <source>
        <dbReference type="ARBA" id="ARBA00005814"/>
    </source>
</evidence>
<dbReference type="Pfam" id="PF19055">
    <property type="entry name" value="ABC2_membrane_7"/>
    <property type="match status" value="1"/>
</dbReference>
<evidence type="ECO:0000256" key="10">
    <source>
        <dbReference type="SAM" id="Phobius"/>
    </source>
</evidence>
<feature type="transmembrane region" description="Helical" evidence="10">
    <location>
        <begin position="733"/>
        <end position="753"/>
    </location>
</feature>
<keyword evidence="3" id="KW-0813">Transport</keyword>
<evidence type="ECO:0000313" key="13">
    <source>
        <dbReference type="Proteomes" id="UP001634394"/>
    </source>
</evidence>
<dbReference type="EMBL" id="JBJQND010000019">
    <property type="protein sequence ID" value="KAL3831605.1"/>
    <property type="molecule type" value="Genomic_DNA"/>
</dbReference>
<dbReference type="InterPro" id="IPR003439">
    <property type="entry name" value="ABC_transporter-like_ATP-bd"/>
</dbReference>